<sequence>MGVPTVSFLESTKRSDFQHRPQLHVTHTTSFTCISSAESSRSLEQTKPSRDTSQQSLICYQQNPLRTRLNSHRFAIIKTFSGHVSTVTGLLSTKPAGDTSQQSQVCYQQNPLGTRLNGHRFAINKILSGHISTVTGLLSTKPSRDTSLWSQVCCQ</sequence>
<proteinExistence type="predicted"/>
<name>A0AAV4JDF0_9GAST</name>
<protein>
    <submittedName>
        <fullName evidence="1">Uncharacterized protein</fullName>
    </submittedName>
</protein>
<keyword evidence="2" id="KW-1185">Reference proteome</keyword>
<gene>
    <name evidence="1" type="ORF">ElyMa_005031700</name>
</gene>
<evidence type="ECO:0000313" key="1">
    <source>
        <dbReference type="EMBL" id="GFS19421.1"/>
    </source>
</evidence>
<reference evidence="1 2" key="1">
    <citation type="journal article" date="2021" name="Elife">
        <title>Chloroplast acquisition without the gene transfer in kleptoplastic sea slugs, Plakobranchus ocellatus.</title>
        <authorList>
            <person name="Maeda T."/>
            <person name="Takahashi S."/>
            <person name="Yoshida T."/>
            <person name="Shimamura S."/>
            <person name="Takaki Y."/>
            <person name="Nagai Y."/>
            <person name="Toyoda A."/>
            <person name="Suzuki Y."/>
            <person name="Arimoto A."/>
            <person name="Ishii H."/>
            <person name="Satoh N."/>
            <person name="Nishiyama T."/>
            <person name="Hasebe M."/>
            <person name="Maruyama T."/>
            <person name="Minagawa J."/>
            <person name="Obokata J."/>
            <person name="Shigenobu S."/>
        </authorList>
    </citation>
    <scope>NUCLEOTIDE SEQUENCE [LARGE SCALE GENOMIC DNA]</scope>
</reference>
<evidence type="ECO:0000313" key="2">
    <source>
        <dbReference type="Proteomes" id="UP000762676"/>
    </source>
</evidence>
<dbReference type="AlphaFoldDB" id="A0AAV4JDF0"/>
<comment type="caution">
    <text evidence="1">The sequence shown here is derived from an EMBL/GenBank/DDBJ whole genome shotgun (WGS) entry which is preliminary data.</text>
</comment>
<dbReference type="EMBL" id="BMAT01010066">
    <property type="protein sequence ID" value="GFS19421.1"/>
    <property type="molecule type" value="Genomic_DNA"/>
</dbReference>
<organism evidence="1 2">
    <name type="scientific">Elysia marginata</name>
    <dbReference type="NCBI Taxonomy" id="1093978"/>
    <lineage>
        <taxon>Eukaryota</taxon>
        <taxon>Metazoa</taxon>
        <taxon>Spiralia</taxon>
        <taxon>Lophotrochozoa</taxon>
        <taxon>Mollusca</taxon>
        <taxon>Gastropoda</taxon>
        <taxon>Heterobranchia</taxon>
        <taxon>Euthyneura</taxon>
        <taxon>Panpulmonata</taxon>
        <taxon>Sacoglossa</taxon>
        <taxon>Placobranchoidea</taxon>
        <taxon>Plakobranchidae</taxon>
        <taxon>Elysia</taxon>
    </lineage>
</organism>
<accession>A0AAV4JDF0</accession>
<dbReference type="Proteomes" id="UP000762676">
    <property type="component" value="Unassembled WGS sequence"/>
</dbReference>